<sequence length="155" mass="15350">MTTSAPQSIGIPRDSSVVISVGGSGSAAGAVVDGSEIDLSHMLTEPGSRRAASTPVTVSGPRASSSRTVPTTPSTSVRIQMGTGDASINSTGAAVSRYGGVQSGGEFRLDFSMNLADGGAPEIGVEPSVEFAAGNGFDIGVGYHDEIYAGGDAAI</sequence>
<proteinExistence type="predicted"/>
<evidence type="ECO:0000256" key="1">
    <source>
        <dbReference type="SAM" id="MobiDB-lite"/>
    </source>
</evidence>
<name>A0ABT6MHR7_9NOCA</name>
<reference evidence="2 3" key="1">
    <citation type="submission" date="2023-04" db="EMBL/GenBank/DDBJ databases">
        <title>Forest soil microbial communities from Buena Vista Peninsula, Colon Province, Panama.</title>
        <authorList>
            <person name="Bouskill N."/>
        </authorList>
    </citation>
    <scope>NUCLEOTIDE SEQUENCE [LARGE SCALE GENOMIC DNA]</scope>
    <source>
        <strain evidence="2 3">CFH S0262</strain>
    </source>
</reference>
<dbReference type="EMBL" id="JARXVC010000016">
    <property type="protein sequence ID" value="MDH6283780.1"/>
    <property type="molecule type" value="Genomic_DNA"/>
</dbReference>
<feature type="region of interest" description="Disordered" evidence="1">
    <location>
        <begin position="46"/>
        <end position="79"/>
    </location>
</feature>
<feature type="compositionally biased region" description="Low complexity" evidence="1">
    <location>
        <begin position="64"/>
        <end position="78"/>
    </location>
</feature>
<evidence type="ECO:0000313" key="2">
    <source>
        <dbReference type="EMBL" id="MDH6283780.1"/>
    </source>
</evidence>
<protein>
    <submittedName>
        <fullName evidence="2">Uncharacterized protein</fullName>
    </submittedName>
</protein>
<gene>
    <name evidence="2" type="ORF">M2280_005031</name>
</gene>
<comment type="caution">
    <text evidence="2">The sequence shown here is derived from an EMBL/GenBank/DDBJ whole genome shotgun (WGS) entry which is preliminary data.</text>
</comment>
<accession>A0ABT6MHR7</accession>
<keyword evidence="3" id="KW-1185">Reference proteome</keyword>
<dbReference type="Proteomes" id="UP001160334">
    <property type="component" value="Unassembled WGS sequence"/>
</dbReference>
<organism evidence="2 3">
    <name type="scientific">Prescottella agglutinans</name>
    <dbReference type="NCBI Taxonomy" id="1644129"/>
    <lineage>
        <taxon>Bacteria</taxon>
        <taxon>Bacillati</taxon>
        <taxon>Actinomycetota</taxon>
        <taxon>Actinomycetes</taxon>
        <taxon>Mycobacteriales</taxon>
        <taxon>Nocardiaceae</taxon>
        <taxon>Prescottella</taxon>
    </lineage>
</organism>
<evidence type="ECO:0000313" key="3">
    <source>
        <dbReference type="Proteomes" id="UP001160334"/>
    </source>
</evidence>